<feature type="compositionally biased region" description="Polar residues" evidence="1">
    <location>
        <begin position="969"/>
        <end position="978"/>
    </location>
</feature>
<evidence type="ECO:0000313" key="2">
    <source>
        <dbReference type="EMBL" id="KAK0518958.1"/>
    </source>
</evidence>
<feature type="compositionally biased region" description="Basic and acidic residues" evidence="1">
    <location>
        <begin position="1089"/>
        <end position="1101"/>
    </location>
</feature>
<feature type="compositionally biased region" description="Low complexity" evidence="1">
    <location>
        <begin position="1137"/>
        <end position="1153"/>
    </location>
</feature>
<feature type="compositionally biased region" description="Low complexity" evidence="1">
    <location>
        <begin position="860"/>
        <end position="883"/>
    </location>
</feature>
<feature type="region of interest" description="Disordered" evidence="1">
    <location>
        <begin position="852"/>
        <end position="883"/>
    </location>
</feature>
<reference evidence="2" key="1">
    <citation type="journal article" date="2023" name="PhytoFront">
        <title>Draft Genome Resources of Seven Strains of Tilletia horrida, Causal Agent of Kernel Smut of Rice.</title>
        <authorList>
            <person name="Khanal S."/>
            <person name="Antony Babu S."/>
            <person name="Zhou X.G."/>
        </authorList>
    </citation>
    <scope>NUCLEOTIDE SEQUENCE</scope>
    <source>
        <strain evidence="2">TX3</strain>
    </source>
</reference>
<feature type="compositionally biased region" description="Basic and acidic residues" evidence="1">
    <location>
        <begin position="1154"/>
        <end position="1166"/>
    </location>
</feature>
<feature type="region of interest" description="Disordered" evidence="1">
    <location>
        <begin position="383"/>
        <end position="481"/>
    </location>
</feature>
<accession>A0AAN6G5W8</accession>
<feature type="non-terminal residue" evidence="2">
    <location>
        <position position="1"/>
    </location>
</feature>
<evidence type="ECO:0000313" key="3">
    <source>
        <dbReference type="Proteomes" id="UP001176521"/>
    </source>
</evidence>
<feature type="compositionally biased region" description="Basic and acidic residues" evidence="1">
    <location>
        <begin position="522"/>
        <end position="541"/>
    </location>
</feature>
<feature type="region of interest" description="Disordered" evidence="1">
    <location>
        <begin position="616"/>
        <end position="641"/>
    </location>
</feature>
<feature type="compositionally biased region" description="Basic and acidic residues" evidence="1">
    <location>
        <begin position="395"/>
        <end position="409"/>
    </location>
</feature>
<proteinExistence type="predicted"/>
<gene>
    <name evidence="2" type="ORF">OC842_007614</name>
</gene>
<feature type="region of interest" description="Disordered" evidence="1">
    <location>
        <begin position="186"/>
        <end position="218"/>
    </location>
</feature>
<feature type="region of interest" description="Disordered" evidence="1">
    <location>
        <begin position="968"/>
        <end position="1223"/>
    </location>
</feature>
<dbReference type="AlphaFoldDB" id="A0AAN6G5W8"/>
<feature type="compositionally biased region" description="Low complexity" evidence="1">
    <location>
        <begin position="1200"/>
        <end position="1221"/>
    </location>
</feature>
<dbReference type="Pfam" id="PF14223">
    <property type="entry name" value="Retrotran_gag_2"/>
    <property type="match status" value="1"/>
</dbReference>
<evidence type="ECO:0000256" key="1">
    <source>
        <dbReference type="SAM" id="MobiDB-lite"/>
    </source>
</evidence>
<feature type="compositionally biased region" description="Basic and acidic residues" evidence="1">
    <location>
        <begin position="742"/>
        <end position="752"/>
    </location>
</feature>
<protein>
    <submittedName>
        <fullName evidence="2">Uncharacterized protein</fullName>
    </submittedName>
</protein>
<feature type="region of interest" description="Disordered" evidence="1">
    <location>
        <begin position="508"/>
        <end position="594"/>
    </location>
</feature>
<feature type="region of interest" description="Disordered" evidence="1">
    <location>
        <begin position="905"/>
        <end position="952"/>
    </location>
</feature>
<sequence>VSGRSAAARAPRPMFGSRTWLALVQWALTHQELCANPNAGNNSRPACSGDVEPSLKTWQEEQDMSVSVKICNASAPTLNSHGGGSDTIRIGGRTSSFAKQARIQRELSELRAGQEDDLQEHIGKVSAKIDELQASGLDVPEGARIVALLGSLPESYGAVAANLDILEEKATYAALAAFVLEEERRQKRRVGTASRAQATRTHTSSGSPGGHPNHAGYCRNEDADEHGYCANGHSKPCKECKERISNKERCGSDAAARTSGGGEHGELILERVEVEGLRSQLTFALNRGAIGHDKVDRSAPKELGQNEAGRTGGDTPACKENEQAICIRWASSAHTTVSCSPSVQRMVNEGYGVAFGQAICRDARPDQTCAGSETREGCQYKVTAREPGANGRAKLTSEARGRRPARGHDTPGVGAPDEEAHDHSTLRTPTRKRGEGGKMPQDGAPRTQPGGTEITAGAQTSAPGGMRRREATNGRAGQPGAVHNTNAGYSLVAPCSCARLYHAAEHLSRAGGQREQGAGSDEGGRDGHQDQRAKGMDHDSTGADSPRIASAMETDGPRVGEQSNAPDAPDAAAGSTQGKAGARQHGDTTFTTEYPYSPISTAILASRILPSAGPRHANGTLLRQRQPPHQTDIPKEPSAPAGMGRGQTELLLDKEACVSNDRASHGSMQTDCTHLQRSDITGRVDAHIGHRRPSVHCRIGRNEDDIGPEHSLCPGAAPAASQRELPRARPASDVHGGTVLQDDGHQPERMEAHASTPSDTHHAAEHGVVAGGMVAGMILDSVGMMGTKEVSTGGHWLAQPIEQDSQSTSAGCEQRRGTGEEGGDNASGAWRPPSSLKLIIRSSSSLIMHQNTDTDERGATRGAAATTHEAAAPAGSASAPQAARAGAQWRIQAVGTEGVRQKVSLTSEGRVADAHRLTPTDDSEGANIPPSPAHRHLAVKKDKDEQEGQLAQPLGLLNRSSHRGIMAESTRSVVQRANPTRGHPGGNSPASRDKGGCSVSFEPRQHMAYGAEAPTHRAKAVTGTHGTRDGDGRSSASDAQASAERCLRESNTTLSAQCPIDTRGNGTDASQAYSPWGHSETGTGTDGTEGGKQRADREASTSHRAASSLWTDEKEQSANSSTAARRIDAGSQQTTTHSPPRNGSSRSHSSTRTGDGRGKVLEQREEEREEGTVSAMPIEPHQTRYSQAEGVNEPHPRPCHGSAGAEEHGTASGTAAAGKGTTARRDEVLQRIGGKVVEVSKIKHLDIAHRCQATATAKHAWSTGGARAHMQVLTV</sequence>
<keyword evidence="3" id="KW-1185">Reference proteome</keyword>
<dbReference type="EMBL" id="JAPDMQ010001118">
    <property type="protein sequence ID" value="KAK0518958.1"/>
    <property type="molecule type" value="Genomic_DNA"/>
</dbReference>
<comment type="caution">
    <text evidence="2">The sequence shown here is derived from an EMBL/GenBank/DDBJ whole genome shotgun (WGS) entry which is preliminary data.</text>
</comment>
<feature type="compositionally biased region" description="Polar residues" evidence="1">
    <location>
        <begin position="1064"/>
        <end position="1073"/>
    </location>
</feature>
<feature type="compositionally biased region" description="Basic and acidic residues" evidence="1">
    <location>
        <begin position="910"/>
        <end position="919"/>
    </location>
</feature>
<feature type="region of interest" description="Disordered" evidence="1">
    <location>
        <begin position="708"/>
        <end position="762"/>
    </location>
</feature>
<dbReference type="Proteomes" id="UP001176521">
    <property type="component" value="Unassembled WGS sequence"/>
</dbReference>
<feature type="compositionally biased region" description="Polar residues" evidence="1">
    <location>
        <begin position="802"/>
        <end position="811"/>
    </location>
</feature>
<feature type="region of interest" description="Disordered" evidence="1">
    <location>
        <begin position="800"/>
        <end position="833"/>
    </location>
</feature>
<name>A0AAN6G5W8_9BASI</name>
<feature type="compositionally biased region" description="Polar residues" evidence="1">
    <location>
        <begin position="194"/>
        <end position="206"/>
    </location>
</feature>
<organism evidence="2 3">
    <name type="scientific">Tilletia horrida</name>
    <dbReference type="NCBI Taxonomy" id="155126"/>
    <lineage>
        <taxon>Eukaryota</taxon>
        <taxon>Fungi</taxon>
        <taxon>Dikarya</taxon>
        <taxon>Basidiomycota</taxon>
        <taxon>Ustilaginomycotina</taxon>
        <taxon>Exobasidiomycetes</taxon>
        <taxon>Tilletiales</taxon>
        <taxon>Tilletiaceae</taxon>
        <taxon>Tilletia</taxon>
    </lineage>
</organism>